<name>A0A836HET7_9TRYP</name>
<dbReference type="KEGG" id="phet:94286397"/>
<evidence type="ECO:0000256" key="11">
    <source>
        <dbReference type="SAM" id="Coils"/>
    </source>
</evidence>
<keyword evidence="14" id="KW-1185">Reference proteome</keyword>
<feature type="compositionally biased region" description="Polar residues" evidence="12">
    <location>
        <begin position="314"/>
        <end position="323"/>
    </location>
</feature>
<dbReference type="GO" id="GO:0005814">
    <property type="term" value="C:centriole"/>
    <property type="evidence" value="ECO:0007669"/>
    <property type="project" value="UniProtKB-SubCell"/>
</dbReference>
<dbReference type="RefSeq" id="XP_067752477.1">
    <property type="nucleotide sequence ID" value="XM_067896320.1"/>
</dbReference>
<feature type="coiled-coil region" evidence="11">
    <location>
        <begin position="40"/>
        <end position="85"/>
    </location>
</feature>
<keyword evidence="8" id="KW-0131">Cell cycle</keyword>
<evidence type="ECO:0000256" key="3">
    <source>
        <dbReference type="ARBA" id="ARBA00014910"/>
    </source>
</evidence>
<feature type="compositionally biased region" description="Polar residues" evidence="12">
    <location>
        <begin position="292"/>
        <end position="304"/>
    </location>
</feature>
<evidence type="ECO:0000256" key="4">
    <source>
        <dbReference type="ARBA" id="ARBA00022490"/>
    </source>
</evidence>
<evidence type="ECO:0000256" key="12">
    <source>
        <dbReference type="SAM" id="MobiDB-lite"/>
    </source>
</evidence>
<dbReference type="InterPro" id="IPR033351">
    <property type="entry name" value="POC5"/>
</dbReference>
<evidence type="ECO:0000256" key="10">
    <source>
        <dbReference type="ARBA" id="ARBA00049959"/>
    </source>
</evidence>
<keyword evidence="4" id="KW-0963">Cytoplasm</keyword>
<feature type="region of interest" description="Disordered" evidence="12">
    <location>
        <begin position="289"/>
        <end position="339"/>
    </location>
</feature>
<evidence type="ECO:0000256" key="1">
    <source>
        <dbReference type="ARBA" id="ARBA00004114"/>
    </source>
</evidence>
<dbReference type="EMBL" id="JAFJZO010000036">
    <property type="protein sequence ID" value="KAG5490149.1"/>
    <property type="molecule type" value="Genomic_DNA"/>
</dbReference>
<dbReference type="AlphaFoldDB" id="A0A836HET7"/>
<sequence length="339" mass="38468">MPLVKAETDEGFVAEVAEEVSTACTRMNSHVSVMIEEYLRRRTQQIRDDAQQALDTVRQQLEGGIADAEAERAAEKERYQKMKARVLQVTVRMQEIHAKHHLTRAFHTWWRCADLRRARRRLAEKVQAHLVRLGLFHVYTQWRVFAATRHQSRLSSHMAHKSDCREQELIGQIEGYQKQLEEERSNNSSLKEKLKEAFVRGMCALNREAANVLHSSKGGQEEDVEAIAEILSHESHSRHHPVTPGHADNAIPSHTHAHSICPVHHVDPRGNYYHPCFAPGYCEYGRRPTPSAAVSSGTLPSASGPSVVRADPQSARSIDSSPLVSLRHQTKPSQTRWRM</sequence>
<evidence type="ECO:0000256" key="9">
    <source>
        <dbReference type="ARBA" id="ARBA00031694"/>
    </source>
</evidence>
<evidence type="ECO:0000256" key="8">
    <source>
        <dbReference type="ARBA" id="ARBA00023306"/>
    </source>
</evidence>
<gene>
    <name evidence="13" type="ORF">JKF63_00268</name>
</gene>
<accession>A0A836HET7</accession>
<proteinExistence type="inferred from homology"/>
<evidence type="ECO:0000256" key="5">
    <source>
        <dbReference type="ARBA" id="ARBA00022737"/>
    </source>
</evidence>
<evidence type="ECO:0000313" key="14">
    <source>
        <dbReference type="Proteomes" id="UP000674318"/>
    </source>
</evidence>
<keyword evidence="5" id="KW-0677">Repeat</keyword>
<evidence type="ECO:0000256" key="7">
    <source>
        <dbReference type="ARBA" id="ARBA00023212"/>
    </source>
</evidence>
<keyword evidence="7" id="KW-0206">Cytoskeleton</keyword>
<comment type="subcellular location">
    <subcellularLocation>
        <location evidence="1">Cytoplasm</location>
        <location evidence="1">Cytoskeleton</location>
        <location evidence="1">Microtubule organizing center</location>
        <location evidence="1">Centrosome</location>
        <location evidence="1">Centriole</location>
    </subcellularLocation>
</comment>
<feature type="coiled-coil region" evidence="11">
    <location>
        <begin position="166"/>
        <end position="200"/>
    </location>
</feature>
<comment type="caution">
    <text evidence="13">The sequence shown here is derived from an EMBL/GenBank/DDBJ whole genome shotgun (WGS) entry which is preliminary data.</text>
</comment>
<evidence type="ECO:0000256" key="6">
    <source>
        <dbReference type="ARBA" id="ARBA00023054"/>
    </source>
</evidence>
<organism evidence="13 14">
    <name type="scientific">Porcisia hertigi</name>
    <dbReference type="NCBI Taxonomy" id="2761500"/>
    <lineage>
        <taxon>Eukaryota</taxon>
        <taxon>Discoba</taxon>
        <taxon>Euglenozoa</taxon>
        <taxon>Kinetoplastea</taxon>
        <taxon>Metakinetoplastina</taxon>
        <taxon>Trypanosomatida</taxon>
        <taxon>Trypanosomatidae</taxon>
        <taxon>Leishmaniinae</taxon>
        <taxon>Porcisia</taxon>
    </lineage>
</organism>
<dbReference type="OrthoDB" id="10064898at2759"/>
<comment type="function">
    <text evidence="10">Essential for the assembly of the distal half of centrioles, required for centriole elongation. Acts as a negative regulator of centriole elongation.</text>
</comment>
<comment type="similarity">
    <text evidence="2">Belongs to the POC5 family.</text>
</comment>
<dbReference type="PANTHER" id="PTHR28618">
    <property type="entry name" value="CENTROSOMAL PROTEIN POC5"/>
    <property type="match status" value="1"/>
</dbReference>
<keyword evidence="6 11" id="KW-0175">Coiled coil</keyword>
<evidence type="ECO:0000256" key="2">
    <source>
        <dbReference type="ARBA" id="ARBA00010411"/>
    </source>
</evidence>
<reference evidence="13 14" key="1">
    <citation type="submission" date="2021-02" db="EMBL/GenBank/DDBJ databases">
        <title>Porcisia hertigi Genome sequencing and assembly.</title>
        <authorList>
            <person name="Almutairi H."/>
            <person name="Gatherer D."/>
        </authorList>
    </citation>
    <scope>NUCLEOTIDE SEQUENCE [LARGE SCALE GENOMIC DNA]</scope>
    <source>
        <strain evidence="13 14">C119</strain>
    </source>
</reference>
<evidence type="ECO:0000313" key="13">
    <source>
        <dbReference type="EMBL" id="KAG5490149.1"/>
    </source>
</evidence>
<dbReference type="Proteomes" id="UP000674318">
    <property type="component" value="Unassembled WGS sequence"/>
</dbReference>
<protein>
    <recommendedName>
        <fullName evidence="3">Centrosomal protein POC5</fullName>
    </recommendedName>
    <alternativeName>
        <fullName evidence="9">Protein of centriole 5</fullName>
    </alternativeName>
</protein>
<dbReference type="GeneID" id="94286397"/>
<dbReference type="PANTHER" id="PTHR28618:SF1">
    <property type="entry name" value="CENTROSOMAL PROTEIN POC5"/>
    <property type="match status" value="1"/>
</dbReference>